<dbReference type="Proteomes" id="UP000590749">
    <property type="component" value="Unassembled WGS sequence"/>
</dbReference>
<comment type="caution">
    <text evidence="2">The sequence shown here is derived from an EMBL/GenBank/DDBJ whole genome shotgun (WGS) entry which is preliminary data.</text>
</comment>
<gene>
    <name evidence="2" type="ORF">FHR83_007634</name>
</gene>
<keyword evidence="1" id="KW-0472">Membrane</keyword>
<feature type="transmembrane region" description="Helical" evidence="1">
    <location>
        <begin position="6"/>
        <end position="27"/>
    </location>
</feature>
<evidence type="ECO:0000256" key="1">
    <source>
        <dbReference type="SAM" id="Phobius"/>
    </source>
</evidence>
<dbReference type="EMBL" id="JACHXF010000021">
    <property type="protein sequence ID" value="MBB3099918.1"/>
    <property type="molecule type" value="Genomic_DNA"/>
</dbReference>
<sequence>MNSKHVTFGILTAIILAGVGFGVNYLWDKRFGPTAASSTDCALAQELIDKAQTPPSDATEAESWEQQIRQVRYTRFENDGISTEVGRYVYWSRVKATGAAERPRAGELDEITELAVGHCEDSGVDLRIPKLAF</sequence>
<keyword evidence="1" id="KW-0812">Transmembrane</keyword>
<dbReference type="RefSeq" id="WP_183225983.1">
    <property type="nucleotide sequence ID" value="NZ_BMPW01000034.1"/>
</dbReference>
<name>A0A7W5AP85_9ACTN</name>
<keyword evidence="1" id="KW-1133">Transmembrane helix</keyword>
<accession>A0A7W5AP85</accession>
<reference evidence="2 3" key="1">
    <citation type="submission" date="2020-08" db="EMBL/GenBank/DDBJ databases">
        <title>Genomic Encyclopedia of Type Strains, Phase III (KMG-III): the genomes of soil and plant-associated and newly described type strains.</title>
        <authorList>
            <person name="Whitman W."/>
        </authorList>
    </citation>
    <scope>NUCLEOTIDE SEQUENCE [LARGE SCALE GENOMIC DNA]</scope>
    <source>
        <strain evidence="2 3">CECT 3287</strain>
    </source>
</reference>
<evidence type="ECO:0000313" key="3">
    <source>
        <dbReference type="Proteomes" id="UP000590749"/>
    </source>
</evidence>
<proteinExistence type="predicted"/>
<protein>
    <submittedName>
        <fullName evidence="2">Uncharacterized protein</fullName>
    </submittedName>
</protein>
<evidence type="ECO:0000313" key="2">
    <source>
        <dbReference type="EMBL" id="MBB3099918.1"/>
    </source>
</evidence>
<organism evidence="2 3">
    <name type="scientific">Actinoplanes campanulatus</name>
    <dbReference type="NCBI Taxonomy" id="113559"/>
    <lineage>
        <taxon>Bacteria</taxon>
        <taxon>Bacillati</taxon>
        <taxon>Actinomycetota</taxon>
        <taxon>Actinomycetes</taxon>
        <taxon>Micromonosporales</taxon>
        <taxon>Micromonosporaceae</taxon>
        <taxon>Actinoplanes</taxon>
    </lineage>
</organism>
<keyword evidence="3" id="KW-1185">Reference proteome</keyword>
<dbReference type="AlphaFoldDB" id="A0A7W5AP85"/>